<dbReference type="InterPro" id="IPR046521">
    <property type="entry name" value="DUF6698"/>
</dbReference>
<dbReference type="EMBL" id="KN833097">
    <property type="protein sequence ID" value="KIM72996.1"/>
    <property type="molecule type" value="Genomic_DNA"/>
</dbReference>
<reference evidence="2 3" key="1">
    <citation type="submission" date="2014-04" db="EMBL/GenBank/DDBJ databases">
        <authorList>
            <consortium name="DOE Joint Genome Institute"/>
            <person name="Kuo A."/>
            <person name="Tarkka M."/>
            <person name="Buscot F."/>
            <person name="Kohler A."/>
            <person name="Nagy L.G."/>
            <person name="Floudas D."/>
            <person name="Copeland A."/>
            <person name="Barry K.W."/>
            <person name="Cichocki N."/>
            <person name="Veneault-Fourrey C."/>
            <person name="LaButti K."/>
            <person name="Lindquist E.A."/>
            <person name="Lipzen A."/>
            <person name="Lundell T."/>
            <person name="Morin E."/>
            <person name="Murat C."/>
            <person name="Sun H."/>
            <person name="Tunlid A."/>
            <person name="Henrissat B."/>
            <person name="Grigoriev I.V."/>
            <person name="Hibbett D.S."/>
            <person name="Martin F."/>
            <person name="Nordberg H.P."/>
            <person name="Cantor M.N."/>
            <person name="Hua S.X."/>
        </authorList>
    </citation>
    <scope>NUCLEOTIDE SEQUENCE [LARGE SCALE GENOMIC DNA]</scope>
    <source>
        <strain evidence="2 3">F 1598</strain>
    </source>
</reference>
<dbReference type="Proteomes" id="UP000054166">
    <property type="component" value="Unassembled WGS sequence"/>
</dbReference>
<feature type="non-terminal residue" evidence="2">
    <location>
        <position position="1"/>
    </location>
</feature>
<dbReference type="InParanoid" id="A0A0C3EZ45"/>
<dbReference type="Pfam" id="PF20414">
    <property type="entry name" value="DUF6698"/>
    <property type="match status" value="1"/>
</dbReference>
<dbReference type="HOGENOM" id="CLU_035918_8_0_1"/>
<keyword evidence="3" id="KW-1185">Reference proteome</keyword>
<reference evidence="3" key="2">
    <citation type="submission" date="2015-01" db="EMBL/GenBank/DDBJ databases">
        <title>Evolutionary Origins and Diversification of the Mycorrhizal Mutualists.</title>
        <authorList>
            <consortium name="DOE Joint Genome Institute"/>
            <consortium name="Mycorrhizal Genomics Consortium"/>
            <person name="Kohler A."/>
            <person name="Kuo A."/>
            <person name="Nagy L.G."/>
            <person name="Floudas D."/>
            <person name="Copeland A."/>
            <person name="Barry K.W."/>
            <person name="Cichocki N."/>
            <person name="Veneault-Fourrey C."/>
            <person name="LaButti K."/>
            <person name="Lindquist E.A."/>
            <person name="Lipzen A."/>
            <person name="Lundell T."/>
            <person name="Morin E."/>
            <person name="Murat C."/>
            <person name="Riley R."/>
            <person name="Ohm R."/>
            <person name="Sun H."/>
            <person name="Tunlid A."/>
            <person name="Henrissat B."/>
            <person name="Grigoriev I.V."/>
            <person name="Hibbett D.S."/>
            <person name="Martin F."/>
        </authorList>
    </citation>
    <scope>NUCLEOTIDE SEQUENCE [LARGE SCALE GENOMIC DNA]</scope>
    <source>
        <strain evidence="3">F 1598</strain>
    </source>
</reference>
<dbReference type="STRING" id="765440.A0A0C3EZ45"/>
<dbReference type="AlphaFoldDB" id="A0A0C3EZ45"/>
<proteinExistence type="predicted"/>
<dbReference type="OrthoDB" id="3220614at2759"/>
<name>A0A0C3EZ45_PILCF</name>
<sequence length="130" mass="14844">SYKHIFTSPSSVEKEPKATRSGNARIHGMKQVTPASIAYVATQTRFALSSSPVFSRMDTITDSERFYTSIIGLLDDVEEQEEVDDLLMWWNRSIFPNYSSARQPISKNSALARIKQRRAELWARIVETET</sequence>
<feature type="region of interest" description="Disordered" evidence="1">
    <location>
        <begin position="1"/>
        <end position="23"/>
    </location>
</feature>
<organism evidence="2 3">
    <name type="scientific">Piloderma croceum (strain F 1598)</name>
    <dbReference type="NCBI Taxonomy" id="765440"/>
    <lineage>
        <taxon>Eukaryota</taxon>
        <taxon>Fungi</taxon>
        <taxon>Dikarya</taxon>
        <taxon>Basidiomycota</taxon>
        <taxon>Agaricomycotina</taxon>
        <taxon>Agaricomycetes</taxon>
        <taxon>Agaricomycetidae</taxon>
        <taxon>Atheliales</taxon>
        <taxon>Atheliaceae</taxon>
        <taxon>Piloderma</taxon>
    </lineage>
</organism>
<gene>
    <name evidence="2" type="ORF">PILCRDRAFT_81461</name>
</gene>
<protein>
    <submittedName>
        <fullName evidence="2">Uncharacterized protein</fullName>
    </submittedName>
</protein>
<accession>A0A0C3EZ45</accession>
<evidence type="ECO:0000256" key="1">
    <source>
        <dbReference type="SAM" id="MobiDB-lite"/>
    </source>
</evidence>
<evidence type="ECO:0000313" key="2">
    <source>
        <dbReference type="EMBL" id="KIM72996.1"/>
    </source>
</evidence>
<evidence type="ECO:0000313" key="3">
    <source>
        <dbReference type="Proteomes" id="UP000054166"/>
    </source>
</evidence>